<feature type="compositionally biased region" description="Basic and acidic residues" evidence="5">
    <location>
        <begin position="219"/>
        <end position="242"/>
    </location>
</feature>
<sequence>MPITDFFNERLKERDPNILKRKSVEISNSDEHNTVQTLCSARTRSRSSSLSSIASDGFQQLEKEASSTPKKARLQSSRMTASPGSLTDADSSRHSPSPNQTPTDITSSHDSKKPKMASSTPGKKATPTSAPIKRKRITPAEKKAQEDEKEKKRIEREAKRRDTEEKKAKADAEKEEKKKDRDAKRHKKEEEARKIEEEKAKKARTQPKLNMFFKTPATSKKEAPSSETADKLAVEPKEDGAESPRPAKKQATKSEYEKLFKPFFVKTDVVMASNPFAMDEDAIETKSRRLDEYISANDKAATKISFDPVKAFQFVKRPAARGRIHEPVQTIIEKMRAAAALAESKSNIDEQEAIKKQTRERLSRIPMKVLCFQTDVRPPYRGTITLQPHTAGPQAVRKIARKPTARAMPVDYDYDSEAEWVDEPGEDLDLDDEEEEDLDEGDEVAGLIDDSDAVEHTRFAASTLEPQSTGLCWENRERLGPVATTYKHRLEFIVGDRLQRNHGLDPFSTVYWESEAPAKAKAPMVDPTATAAAVKGDEEATKQPGEDLDLDDEEEEDLDEGDEVAGLIDDSDAVEHTRFAASTLEPQSTGLCWENRERLGPVATTYKHRLEFIVGDRLQRNHGLDPFSTVYWESEAPAKAKAPMVDPTATAAAVKGDEEATKQVLDGISPADLLKIKKAIVRNYETTPRISRLGMLETLAASEVDGITVRGKSITRQKVKQLLDVMTERTGGKKNVAVQWSLRQGFEI</sequence>
<dbReference type="STRING" id="100787.A0A0G4N273"/>
<reference evidence="7 8" key="1">
    <citation type="submission" date="2015-05" db="EMBL/GenBank/DDBJ databases">
        <authorList>
            <person name="Wang D.B."/>
            <person name="Wang M."/>
        </authorList>
    </citation>
    <scope>NUCLEOTIDE SEQUENCE [LARGE SCALE GENOMIC DNA]</scope>
    <source>
        <strain evidence="7">VL1</strain>
    </source>
</reference>
<feature type="region of interest" description="Disordered" evidence="5">
    <location>
        <begin position="521"/>
        <end position="572"/>
    </location>
</feature>
<dbReference type="Pfam" id="PF12253">
    <property type="entry name" value="CAF1A_dimeriz"/>
    <property type="match status" value="1"/>
</dbReference>
<feature type="region of interest" description="Disordered" evidence="5">
    <location>
        <begin position="22"/>
        <end position="253"/>
    </location>
</feature>
<comment type="subcellular location">
    <subcellularLocation>
        <location evidence="1">Nucleus</location>
    </subcellularLocation>
</comment>
<proteinExistence type="predicted"/>
<dbReference type="GO" id="GO:0006334">
    <property type="term" value="P:nucleosome assembly"/>
    <property type="evidence" value="ECO:0007669"/>
    <property type="project" value="TreeGrafter"/>
</dbReference>
<feature type="compositionally biased region" description="Basic and acidic residues" evidence="5">
    <location>
        <begin position="22"/>
        <end position="33"/>
    </location>
</feature>
<feature type="compositionally biased region" description="Low complexity" evidence="5">
    <location>
        <begin position="40"/>
        <end position="55"/>
    </location>
</feature>
<feature type="compositionally biased region" description="Basic and acidic residues" evidence="5">
    <location>
        <begin position="138"/>
        <end position="200"/>
    </location>
</feature>
<evidence type="ECO:0000259" key="6">
    <source>
        <dbReference type="Pfam" id="PF12253"/>
    </source>
</evidence>
<dbReference type="InterPro" id="IPR022043">
    <property type="entry name" value="CAF1A_DD"/>
</dbReference>
<dbReference type="GO" id="GO:0005634">
    <property type="term" value="C:nucleus"/>
    <property type="evidence" value="ECO:0007669"/>
    <property type="project" value="UniProtKB-SubCell"/>
</dbReference>
<dbReference type="Proteomes" id="UP000044602">
    <property type="component" value="Unassembled WGS sequence"/>
</dbReference>
<evidence type="ECO:0000256" key="1">
    <source>
        <dbReference type="ARBA" id="ARBA00004123"/>
    </source>
</evidence>
<feature type="domain" description="Chromatin assembly factor 1 subunit A dimerization" evidence="6">
    <location>
        <begin position="368"/>
        <end position="442"/>
    </location>
</feature>
<dbReference type="GO" id="GO:0006281">
    <property type="term" value="P:DNA repair"/>
    <property type="evidence" value="ECO:0007669"/>
    <property type="project" value="UniProtKB-KW"/>
</dbReference>
<dbReference type="EMBL" id="CVQH01026416">
    <property type="protein sequence ID" value="CRK40547.1"/>
    <property type="molecule type" value="Genomic_DNA"/>
</dbReference>
<keyword evidence="8" id="KW-1185">Reference proteome</keyword>
<feature type="compositionally biased region" description="Polar residues" evidence="5">
    <location>
        <begin position="66"/>
        <end position="106"/>
    </location>
</feature>
<keyword evidence="3" id="KW-0234">DNA repair</keyword>
<feature type="compositionally biased region" description="Polar residues" evidence="5">
    <location>
        <begin position="117"/>
        <end position="129"/>
    </location>
</feature>
<keyword evidence="2" id="KW-0227">DNA damage</keyword>
<accession>A0A0G4N273</accession>
<evidence type="ECO:0000313" key="8">
    <source>
        <dbReference type="Proteomes" id="UP000044602"/>
    </source>
</evidence>
<feature type="compositionally biased region" description="Basic and acidic residues" evidence="5">
    <location>
        <begin position="535"/>
        <end position="545"/>
    </location>
</feature>
<evidence type="ECO:0000256" key="2">
    <source>
        <dbReference type="ARBA" id="ARBA00022763"/>
    </source>
</evidence>
<dbReference type="AlphaFoldDB" id="A0A0G4N273"/>
<evidence type="ECO:0000256" key="3">
    <source>
        <dbReference type="ARBA" id="ARBA00023204"/>
    </source>
</evidence>
<protein>
    <recommendedName>
        <fullName evidence="6">Chromatin assembly factor 1 subunit A dimerization domain-containing protein</fullName>
    </recommendedName>
</protein>
<evidence type="ECO:0000256" key="4">
    <source>
        <dbReference type="ARBA" id="ARBA00023242"/>
    </source>
</evidence>
<feature type="compositionally biased region" description="Acidic residues" evidence="5">
    <location>
        <begin position="546"/>
        <end position="563"/>
    </location>
</feature>
<gene>
    <name evidence="7" type="ORF">BN1708_008269</name>
</gene>
<organism evidence="7 8">
    <name type="scientific">Verticillium longisporum</name>
    <name type="common">Verticillium dahliae var. longisporum</name>
    <dbReference type="NCBI Taxonomy" id="100787"/>
    <lineage>
        <taxon>Eukaryota</taxon>
        <taxon>Fungi</taxon>
        <taxon>Dikarya</taxon>
        <taxon>Ascomycota</taxon>
        <taxon>Pezizomycotina</taxon>
        <taxon>Sordariomycetes</taxon>
        <taxon>Hypocreomycetidae</taxon>
        <taxon>Glomerellales</taxon>
        <taxon>Plectosphaerellaceae</taxon>
        <taxon>Verticillium</taxon>
    </lineage>
</organism>
<evidence type="ECO:0000256" key="5">
    <source>
        <dbReference type="SAM" id="MobiDB-lite"/>
    </source>
</evidence>
<dbReference type="PANTHER" id="PTHR15272">
    <property type="entry name" value="CHROMATIN ASSEMBLY FACTOR 1 SUBUNIT A CAF-1 SUBUNIT A"/>
    <property type="match status" value="1"/>
</dbReference>
<dbReference type="GO" id="GO:0033186">
    <property type="term" value="C:CAF-1 complex"/>
    <property type="evidence" value="ECO:0007669"/>
    <property type="project" value="TreeGrafter"/>
</dbReference>
<dbReference type="PANTHER" id="PTHR15272:SF0">
    <property type="entry name" value="CHROMATIN ASSEMBLY FACTOR 1 SUBUNIT A"/>
    <property type="match status" value="1"/>
</dbReference>
<evidence type="ECO:0000313" key="7">
    <source>
        <dbReference type="EMBL" id="CRK40547.1"/>
    </source>
</evidence>
<keyword evidence="4" id="KW-0539">Nucleus</keyword>
<name>A0A0G4N273_VERLO</name>